<sequence>MIIILFYWLILEVNWDVCQFAHASIQILSQGKAIAPLGLCSDVGGICDRSRGNLNAASPSNRSPTSVSAF</sequence>
<dbReference type="Proteomes" id="UP000095472">
    <property type="component" value="Chromosome"/>
</dbReference>
<accession>A0ACD5GZ34</accession>
<dbReference type="EMBL" id="CP182909">
    <property type="protein sequence ID" value="XPM65514.1"/>
    <property type="molecule type" value="Genomic_DNA"/>
</dbReference>
<evidence type="ECO:0000313" key="1">
    <source>
        <dbReference type="EMBL" id="XPM65514.1"/>
    </source>
</evidence>
<organism evidence="1 2">
    <name type="scientific">Desertifilum tharense IPPAS B-1220</name>
    <dbReference type="NCBI Taxonomy" id="1781255"/>
    <lineage>
        <taxon>Bacteria</taxon>
        <taxon>Bacillati</taxon>
        <taxon>Cyanobacteriota</taxon>
        <taxon>Cyanophyceae</taxon>
        <taxon>Desertifilales</taxon>
        <taxon>Desertifilaceae</taxon>
        <taxon>Desertifilum</taxon>
    </lineage>
</organism>
<name>A0ACD5GZ34_9CYAN</name>
<evidence type="ECO:0000313" key="2">
    <source>
        <dbReference type="Proteomes" id="UP000095472"/>
    </source>
</evidence>
<gene>
    <name evidence="1" type="ORF">BH720_007495</name>
</gene>
<keyword evidence="2" id="KW-1185">Reference proteome</keyword>
<reference evidence="1 2" key="1">
    <citation type="journal article" date="2016" name="Genome Announc.">
        <title>Draft Genome Sequence of the Thermotolerant Cyanobacterium Desertifilum sp. IPPAS B-1220.</title>
        <authorList>
            <person name="Mironov K.S."/>
            <person name="Sinetova M.A."/>
            <person name="Bolatkhan K."/>
            <person name="Zayadan B.K."/>
            <person name="Ustinova V.V."/>
            <person name="Kupriyanova E.V."/>
            <person name="Skrypnik A.N."/>
            <person name="Gogoleva N.E."/>
            <person name="Gogolev Y.V."/>
            <person name="Los D.A."/>
        </authorList>
    </citation>
    <scope>NUCLEOTIDE SEQUENCE [LARGE SCALE GENOMIC DNA]</scope>
    <source>
        <strain evidence="1 2">IPPAS B-1220</strain>
    </source>
</reference>
<protein>
    <submittedName>
        <fullName evidence="1">Uncharacterized protein</fullName>
    </submittedName>
</protein>
<proteinExistence type="predicted"/>